<gene>
    <name evidence="1" type="ORF">QFC22_000987</name>
</gene>
<dbReference type="EMBL" id="JASBWU010000002">
    <property type="protein sequence ID" value="KAJ9124190.1"/>
    <property type="molecule type" value="Genomic_DNA"/>
</dbReference>
<accession>A0ACC2XKQ3</accession>
<reference evidence="1" key="1">
    <citation type="submission" date="2023-04" db="EMBL/GenBank/DDBJ databases">
        <title>Draft Genome sequencing of Naganishia species isolated from polar environments using Oxford Nanopore Technology.</title>
        <authorList>
            <person name="Leo P."/>
            <person name="Venkateswaran K."/>
        </authorList>
    </citation>
    <scope>NUCLEOTIDE SEQUENCE</scope>
    <source>
        <strain evidence="1">MNA-CCFEE 5425</strain>
    </source>
</reference>
<dbReference type="Proteomes" id="UP001243375">
    <property type="component" value="Unassembled WGS sequence"/>
</dbReference>
<proteinExistence type="predicted"/>
<keyword evidence="2" id="KW-1185">Reference proteome</keyword>
<protein>
    <submittedName>
        <fullName evidence="1">Uncharacterized protein</fullName>
    </submittedName>
</protein>
<sequence length="1228" mass="134692">MTPSARAKVLPWIQDQIAPLVPTTEHSIAGGHDEPLVSAAEFHNREVGQRHAEQTLHHKPIEVTVEHQSNSLARAVERQSWMDAQSVERERLEEEYENESRVHAVRNDKGRSPAKVSVKLDETPVDKSARSVEIDNEKDEADRVEIKGKEAKDRSKKKDRHHRHKHRHSHRKHGHKDKHDVSPKSANSGMKGENGATRSPERSRSRSTTAPSEIRQADGTEGTKPLPAKPSAHSALDAPAMTSAPWDLPSNMNTQGMSPIFYPPIPNSAQAARGQQFHGPAGMPVQSFAWGARAQQVEPPQGSSRDGNPSPAFTVPQYYGQSSAPSFPQKSNGNAPPVIHDETCSPRTVPNARFPFPPFASANQMCSSSEQMPNSGFEGHPHNDMRQDGEPRLHGAHQGYGGQWPMGMPSGPFADMPYGAYFAPADMPVPAALMPADVARAEQGHAIPVQTAKMSGQGSTKDTASARTEQEEKGESDQELERLRRQMKRNAEESRKAIDEEKTRSDLHGQRSAALAKLAGSRRTEGKQRAGNNSDRSDVKKRSKPGKAGNDPDPTYVETPEGFIKTYERVEVMSEPPEQGSSTPASTKASSKKPQPRRMTQQTQKTVATQPTFTSDPSFGHFGRPFSHDFEDGTSGLHSGFPIDPFPVDPARIVIMQRTVDAKPGFGIPVSALGGFGIGMGIFSPFEEQSEDDHRDEHCKRSAYVETVSDKEDPGGGHSQNAGHRACPEVAYNARREHEQASGCQQDLSSSEGDETPRTSAASLQGSLVLKEAHDSSTTITQPIESVPPPNPKRVSQALTTASLVDQLVQSSHHHDETLCQLLMAARDPKLGDAAKRAVRHAARDRVMRLTSDRLKLAGPLDGSVSTYRGKDKPLPAQPREQEAAAPAWSQALFEMLAETQNRLDELDARLPHIATRENTDSLLPEDDFAETQARAALHNLLFPDLPMEIPFFVDQYGNPHTSHHLGSSRNHVETREFRGRDIGTGTCADAKVETVFTDGHSSEDTARERNRGANITESKDNMAEWVSNAELPDRYVTAYSTMDPPPASAKAAEAMPTIRIQSPTTITTSNAGVHRSIGAPSPVSTQMAPHLEHEQLNDVTQASRSRVTVPHDLPPPTDAYAQPGVYREPHEQTKPDTAMERMQRSRSWDIVGQRLFSWALVWPAEDFYRSLKTIALDQQVDEFALTIYMMTIFKSTASSVRQAGKSGVCLPTIAEALNLEYLPDGST</sequence>
<evidence type="ECO:0000313" key="2">
    <source>
        <dbReference type="Proteomes" id="UP001243375"/>
    </source>
</evidence>
<name>A0ACC2XKQ3_9TREE</name>
<evidence type="ECO:0000313" key="1">
    <source>
        <dbReference type="EMBL" id="KAJ9124190.1"/>
    </source>
</evidence>
<comment type="caution">
    <text evidence="1">The sequence shown here is derived from an EMBL/GenBank/DDBJ whole genome shotgun (WGS) entry which is preliminary data.</text>
</comment>
<organism evidence="1 2">
    <name type="scientific">Naganishia vaughanmartiniae</name>
    <dbReference type="NCBI Taxonomy" id="1424756"/>
    <lineage>
        <taxon>Eukaryota</taxon>
        <taxon>Fungi</taxon>
        <taxon>Dikarya</taxon>
        <taxon>Basidiomycota</taxon>
        <taxon>Agaricomycotina</taxon>
        <taxon>Tremellomycetes</taxon>
        <taxon>Filobasidiales</taxon>
        <taxon>Filobasidiaceae</taxon>
        <taxon>Naganishia</taxon>
    </lineage>
</organism>